<name>A0A1H4KR87_9MICO</name>
<dbReference type="SUPFAM" id="SSF143100">
    <property type="entry name" value="TTHA1013/TTHA0281-like"/>
    <property type="match status" value="1"/>
</dbReference>
<dbReference type="OrthoDB" id="5297106at2"/>
<organism evidence="1 2">
    <name type="scientific">Paramicrobacterium humi</name>
    <dbReference type="NCBI Taxonomy" id="640635"/>
    <lineage>
        <taxon>Bacteria</taxon>
        <taxon>Bacillati</taxon>
        <taxon>Actinomycetota</taxon>
        <taxon>Actinomycetes</taxon>
        <taxon>Micrococcales</taxon>
        <taxon>Microbacteriaceae</taxon>
        <taxon>Paramicrobacterium</taxon>
    </lineage>
</organism>
<protein>
    <submittedName>
        <fullName evidence="1">Predicted nuclease of the RNAse H fold, HicB family</fullName>
    </submittedName>
</protein>
<dbReference type="Gene3D" id="1.10.1220.10">
    <property type="entry name" value="Met repressor-like"/>
    <property type="match status" value="1"/>
</dbReference>
<dbReference type="RefSeq" id="WP_091181491.1">
    <property type="nucleotide sequence ID" value="NZ_FNRY01000001.1"/>
</dbReference>
<accession>A0A1H4KR87</accession>
<keyword evidence="2" id="KW-1185">Reference proteome</keyword>
<dbReference type="Pfam" id="PF05534">
    <property type="entry name" value="HicB"/>
    <property type="match status" value="1"/>
</dbReference>
<dbReference type="SUPFAM" id="SSF47598">
    <property type="entry name" value="Ribbon-helix-helix"/>
    <property type="match status" value="1"/>
</dbReference>
<dbReference type="InterPro" id="IPR010985">
    <property type="entry name" value="Ribbon_hlx_hlx"/>
</dbReference>
<dbReference type="InterPro" id="IPR008651">
    <property type="entry name" value="Uncharacterised_HicB"/>
</dbReference>
<proteinExistence type="predicted"/>
<evidence type="ECO:0000313" key="1">
    <source>
        <dbReference type="EMBL" id="SEB60746.1"/>
    </source>
</evidence>
<dbReference type="AlphaFoldDB" id="A0A1H4KR87"/>
<dbReference type="GO" id="GO:0006355">
    <property type="term" value="P:regulation of DNA-templated transcription"/>
    <property type="evidence" value="ECO:0007669"/>
    <property type="project" value="InterPro"/>
</dbReference>
<dbReference type="Proteomes" id="UP000199183">
    <property type="component" value="Unassembled WGS sequence"/>
</dbReference>
<evidence type="ECO:0000313" key="2">
    <source>
        <dbReference type="Proteomes" id="UP000199183"/>
    </source>
</evidence>
<dbReference type="InterPro" id="IPR013321">
    <property type="entry name" value="Arc_rbn_hlx_hlx"/>
</dbReference>
<dbReference type="STRING" id="640635.SAMN04489806_1266"/>
<sequence length="111" mass="12126">MAAAADRYAYRVLWSGEDDAHIGLVAEFPSLSWIDADAVAALIGIRQLVADVLDQMVQGDEPIPAPLSERRYSGAFKLRIPPELHRTLAIEAAEQNVSLNRLINMRLGATA</sequence>
<gene>
    <name evidence="1" type="ORF">SAMN04489806_1266</name>
</gene>
<reference evidence="1" key="1">
    <citation type="submission" date="2016-10" db="EMBL/GenBank/DDBJ databases">
        <authorList>
            <person name="de Groot N.N."/>
        </authorList>
    </citation>
    <scope>NUCLEOTIDE SEQUENCE [LARGE SCALE GENOMIC DNA]</scope>
    <source>
        <strain evidence="1">DSM 21799</strain>
    </source>
</reference>
<dbReference type="InterPro" id="IPR035069">
    <property type="entry name" value="TTHA1013/TTHA0281-like"/>
</dbReference>
<dbReference type="EMBL" id="FNRY01000001">
    <property type="protein sequence ID" value="SEB60746.1"/>
    <property type="molecule type" value="Genomic_DNA"/>
</dbReference>